<dbReference type="AlphaFoldDB" id="A0A1S7S3P4"/>
<keyword evidence="1" id="KW-0472">Membrane</keyword>
<protein>
    <submittedName>
        <fullName evidence="2">Uncharacterized protein</fullName>
    </submittedName>
</protein>
<accession>A0A1S7S3P4</accession>
<reference evidence="3" key="1">
    <citation type="submission" date="2016-01" db="EMBL/GenBank/DDBJ databases">
        <authorList>
            <person name="Regsiter A."/>
            <person name="william w."/>
        </authorList>
    </citation>
    <scope>NUCLEOTIDE SEQUENCE [LARGE SCALE GENOMIC DNA]</scope>
    <source>
        <strain evidence="3">CFBP 6623</strain>
    </source>
</reference>
<evidence type="ECO:0000313" key="2">
    <source>
        <dbReference type="EMBL" id="CUX62092.1"/>
    </source>
</evidence>
<feature type="transmembrane region" description="Helical" evidence="1">
    <location>
        <begin position="60"/>
        <end position="81"/>
    </location>
</feature>
<evidence type="ECO:0000256" key="1">
    <source>
        <dbReference type="SAM" id="Phobius"/>
    </source>
</evidence>
<organism evidence="2 3">
    <name type="scientific">Agrobacterium tomkonis CFBP 6623</name>
    <dbReference type="NCBI Taxonomy" id="1183432"/>
    <lineage>
        <taxon>Bacteria</taxon>
        <taxon>Pseudomonadati</taxon>
        <taxon>Pseudomonadota</taxon>
        <taxon>Alphaproteobacteria</taxon>
        <taxon>Hyphomicrobiales</taxon>
        <taxon>Rhizobiaceae</taxon>
        <taxon>Rhizobium/Agrobacterium group</taxon>
        <taxon>Agrobacterium</taxon>
        <taxon>Agrobacterium tumefaciens complex</taxon>
    </lineage>
</organism>
<feature type="transmembrane region" description="Helical" evidence="1">
    <location>
        <begin position="102"/>
        <end position="126"/>
    </location>
</feature>
<keyword evidence="1" id="KW-1133">Transmembrane helix</keyword>
<gene>
    <name evidence="2" type="ORF">AGR3A_Lc190023</name>
</gene>
<dbReference type="Proteomes" id="UP000191988">
    <property type="component" value="Unassembled WGS sequence"/>
</dbReference>
<name>A0A1S7S3P4_9HYPH</name>
<sequence>MAYRPAYLAQGHKMSFVSWFYRKRRVMLDIWQRFASGCGTFVLLLFAASAADYAFSQQGYWYGLFLSHVGISFVLLTLAYNSFQSSIGVLDSRFDERRAEGYVSDILPAVAPYGKLVAVGAIAWLLEDNRVAIVLMSYAGAVILLGFVLLAVFRYCGHKAPDFVRFMCFLSLSFLGYGAVISALKIAAGPS</sequence>
<keyword evidence="1" id="KW-0812">Transmembrane</keyword>
<evidence type="ECO:0000313" key="3">
    <source>
        <dbReference type="Proteomes" id="UP000191988"/>
    </source>
</evidence>
<keyword evidence="3" id="KW-1185">Reference proteome</keyword>
<dbReference type="EMBL" id="FBWK01000055">
    <property type="protein sequence ID" value="CUX62092.1"/>
    <property type="molecule type" value="Genomic_DNA"/>
</dbReference>
<proteinExistence type="predicted"/>
<feature type="transmembrane region" description="Helical" evidence="1">
    <location>
        <begin position="163"/>
        <end position="188"/>
    </location>
</feature>
<feature type="transmembrane region" description="Helical" evidence="1">
    <location>
        <begin position="132"/>
        <end position="156"/>
    </location>
</feature>